<dbReference type="PANTHER" id="PTHR44227">
    <property type="match status" value="1"/>
</dbReference>
<evidence type="ECO:0000256" key="4">
    <source>
        <dbReference type="ARBA" id="ARBA00007882"/>
    </source>
</evidence>
<keyword evidence="12 14" id="KW-0472">Membrane</keyword>
<feature type="repeat" description="TPR" evidence="13">
    <location>
        <begin position="473"/>
        <end position="506"/>
    </location>
</feature>
<keyword evidence="8" id="KW-0677">Repeat</keyword>
<dbReference type="Pfam" id="PF13432">
    <property type="entry name" value="TPR_16"/>
    <property type="match status" value="1"/>
</dbReference>
<evidence type="ECO:0000313" key="16">
    <source>
        <dbReference type="EMBL" id="MBM3318938.1"/>
    </source>
</evidence>
<evidence type="ECO:0000256" key="11">
    <source>
        <dbReference type="ARBA" id="ARBA00022989"/>
    </source>
</evidence>
<feature type="transmembrane region" description="Helical" evidence="14">
    <location>
        <begin position="317"/>
        <end position="334"/>
    </location>
</feature>
<feature type="transmembrane region" description="Helical" evidence="14">
    <location>
        <begin position="148"/>
        <end position="168"/>
    </location>
</feature>
<keyword evidence="6" id="KW-0808">Transferase</keyword>
<evidence type="ECO:0000256" key="2">
    <source>
        <dbReference type="ARBA" id="ARBA00004240"/>
    </source>
</evidence>
<dbReference type="Proteomes" id="UP000748308">
    <property type="component" value="Unassembled WGS sequence"/>
</dbReference>
<evidence type="ECO:0000256" key="13">
    <source>
        <dbReference type="PROSITE-ProRule" id="PRU00339"/>
    </source>
</evidence>
<feature type="transmembrane region" description="Helical" evidence="14">
    <location>
        <begin position="96"/>
        <end position="117"/>
    </location>
</feature>
<feature type="domain" description="DUF1736" evidence="15">
    <location>
        <begin position="266"/>
        <end position="315"/>
    </location>
</feature>
<dbReference type="GO" id="GO:0004169">
    <property type="term" value="F:dolichyl-phosphate-mannose-protein mannosyltransferase activity"/>
    <property type="evidence" value="ECO:0007669"/>
    <property type="project" value="UniProtKB-EC"/>
</dbReference>
<sequence>MNAGRADAGRLSWKAARPWLLVGLVAVLPFLNALPCGFAYDDGAIILGNPAVDAAAPWWRSLASPYWPAEQRAGLYRPLTLLTYRLQRGMTGDAPLPFHLANVLFHAGAALLSLALLRALWPRRGGLACAGALLFAVHPLHTEAVTGVVGRAEILAALGGLGGYLVWLRADARPRRALGCALLFALAAAAKESAAAWLLVLAAHRAGLFGDGRGYRSLAAARGGSRVALGAAWMVDGGVLAGFALYAAARLAVLGTLFPPLAVGMADNPLFHADLPTRLFTAAKVLVLGAALVVAPVRLSADYSFDAIALVRGPWPGLLWVAALLAPFALAWIWRAGRGAVMPPLLLYALLVLPVSNLVAPIGTIFGERLLYLPSLGLIAAAAAATATGLEQLRRPRLGILLLAAALLLLAVRTWDRNAVWRDDAALFAATVRAQPRSVKAQTNLGALLARREDWEAAEARYREALRILPGYPAAQNGLGHVLLMQGRLDEAEAAFEEALALHPRSVETLVRFGNLLLERRRPDEALARFDAALAAAPFAGAAWTGRASALFLLERHGESADAWERA</sequence>
<dbReference type="EMBL" id="VGIY01000554">
    <property type="protein sequence ID" value="MBM3318938.1"/>
    <property type="molecule type" value="Genomic_DNA"/>
</dbReference>
<dbReference type="InterPro" id="IPR011990">
    <property type="entry name" value="TPR-like_helical_dom_sf"/>
</dbReference>
<feature type="transmembrane region" description="Helical" evidence="14">
    <location>
        <begin position="180"/>
        <end position="203"/>
    </location>
</feature>
<dbReference type="PANTHER" id="PTHR44227:SF3">
    <property type="entry name" value="PROTEIN O-MANNOSYL-TRANSFERASE TMTC4"/>
    <property type="match status" value="1"/>
</dbReference>
<feature type="non-terminal residue" evidence="16">
    <location>
        <position position="567"/>
    </location>
</feature>
<evidence type="ECO:0000256" key="14">
    <source>
        <dbReference type="SAM" id="Phobius"/>
    </source>
</evidence>
<protein>
    <recommendedName>
        <fullName evidence="5">dolichyl-phosphate-mannose--protein mannosyltransferase</fullName>
        <ecNumber evidence="5">2.4.1.109</ecNumber>
    </recommendedName>
</protein>
<evidence type="ECO:0000313" key="17">
    <source>
        <dbReference type="Proteomes" id="UP000748308"/>
    </source>
</evidence>
<feature type="transmembrane region" description="Helical" evidence="14">
    <location>
        <begin position="346"/>
        <end position="366"/>
    </location>
</feature>
<evidence type="ECO:0000256" key="3">
    <source>
        <dbReference type="ARBA" id="ARBA00004922"/>
    </source>
</evidence>
<feature type="transmembrane region" description="Helical" evidence="14">
    <location>
        <begin position="372"/>
        <end position="390"/>
    </location>
</feature>
<feature type="repeat" description="TPR" evidence="13">
    <location>
        <begin position="439"/>
        <end position="472"/>
    </location>
</feature>
<dbReference type="InterPro" id="IPR019734">
    <property type="entry name" value="TPR_rpt"/>
</dbReference>
<dbReference type="Pfam" id="PF14559">
    <property type="entry name" value="TPR_19"/>
    <property type="match status" value="1"/>
</dbReference>
<comment type="similarity">
    <text evidence="4">Belongs to the TMTC family.</text>
</comment>
<proteinExistence type="inferred from homology"/>
<comment type="pathway">
    <text evidence="3">Protein modification; protein glycosylation.</text>
</comment>
<organism evidence="16 17">
    <name type="scientific">Eiseniibacteriota bacterium</name>
    <dbReference type="NCBI Taxonomy" id="2212470"/>
    <lineage>
        <taxon>Bacteria</taxon>
        <taxon>Candidatus Eiseniibacteriota</taxon>
    </lineage>
</organism>
<comment type="caution">
    <text evidence="16">The sequence shown here is derived from an EMBL/GenBank/DDBJ whole genome shotgun (WGS) entry which is preliminary data.</text>
</comment>
<evidence type="ECO:0000256" key="6">
    <source>
        <dbReference type="ARBA" id="ARBA00022679"/>
    </source>
</evidence>
<feature type="transmembrane region" description="Helical" evidence="14">
    <location>
        <begin position="239"/>
        <end position="258"/>
    </location>
</feature>
<evidence type="ECO:0000256" key="10">
    <source>
        <dbReference type="ARBA" id="ARBA00022824"/>
    </source>
</evidence>
<evidence type="ECO:0000256" key="12">
    <source>
        <dbReference type="ARBA" id="ARBA00023136"/>
    </source>
</evidence>
<keyword evidence="11 14" id="KW-1133">Transmembrane helix</keyword>
<feature type="transmembrane region" description="Helical" evidence="14">
    <location>
        <begin position="20"/>
        <end position="40"/>
    </location>
</feature>
<dbReference type="EC" id="2.4.1.109" evidence="5"/>
<feature type="transmembrane region" description="Helical" evidence="14">
    <location>
        <begin position="279"/>
        <end position="297"/>
    </location>
</feature>
<keyword evidence="10" id="KW-0256">Endoplasmic reticulum</keyword>
<comment type="subcellular location">
    <subcellularLocation>
        <location evidence="2">Endoplasmic reticulum</location>
    </subcellularLocation>
    <subcellularLocation>
        <location evidence="1">Membrane</location>
        <topology evidence="1">Multi-pass membrane protein</topology>
    </subcellularLocation>
</comment>
<keyword evidence="9 13" id="KW-0802">TPR repeat</keyword>
<evidence type="ECO:0000259" key="15">
    <source>
        <dbReference type="Pfam" id="PF08409"/>
    </source>
</evidence>
<dbReference type="GO" id="GO:0016020">
    <property type="term" value="C:membrane"/>
    <property type="evidence" value="ECO:0007669"/>
    <property type="project" value="UniProtKB-SubCell"/>
</dbReference>
<dbReference type="SUPFAM" id="SSF48452">
    <property type="entry name" value="TPR-like"/>
    <property type="match status" value="1"/>
</dbReference>
<gene>
    <name evidence="16" type="ORF">FJY75_13905</name>
</gene>
<evidence type="ECO:0000256" key="7">
    <source>
        <dbReference type="ARBA" id="ARBA00022692"/>
    </source>
</evidence>
<reference evidence="16" key="1">
    <citation type="submission" date="2019-03" db="EMBL/GenBank/DDBJ databases">
        <title>Lake Tanganyika Metagenome-Assembled Genomes (MAGs).</title>
        <authorList>
            <person name="Tran P."/>
        </authorList>
    </citation>
    <scope>NUCLEOTIDE SEQUENCE</scope>
    <source>
        <strain evidence="16">M_DeepCast_400m_m2_100</strain>
    </source>
</reference>
<feature type="transmembrane region" description="Helical" evidence="14">
    <location>
        <begin position="124"/>
        <end position="142"/>
    </location>
</feature>
<name>A0A937XAK9_UNCEI</name>
<accession>A0A937XAK9</accession>
<dbReference type="InterPro" id="IPR052346">
    <property type="entry name" value="O-mannosyl-transferase_TMTC"/>
</dbReference>
<evidence type="ECO:0000256" key="5">
    <source>
        <dbReference type="ARBA" id="ARBA00012839"/>
    </source>
</evidence>
<dbReference type="SMART" id="SM00028">
    <property type="entry name" value="TPR"/>
    <property type="match status" value="3"/>
</dbReference>
<dbReference type="Pfam" id="PF08409">
    <property type="entry name" value="TMTC_DUF1736"/>
    <property type="match status" value="1"/>
</dbReference>
<dbReference type="PROSITE" id="PS50005">
    <property type="entry name" value="TPR"/>
    <property type="match status" value="2"/>
</dbReference>
<feature type="transmembrane region" description="Helical" evidence="14">
    <location>
        <begin position="397"/>
        <end position="415"/>
    </location>
</feature>
<evidence type="ECO:0000256" key="1">
    <source>
        <dbReference type="ARBA" id="ARBA00004141"/>
    </source>
</evidence>
<evidence type="ECO:0000256" key="8">
    <source>
        <dbReference type="ARBA" id="ARBA00022737"/>
    </source>
</evidence>
<dbReference type="Gene3D" id="1.25.40.10">
    <property type="entry name" value="Tetratricopeptide repeat domain"/>
    <property type="match status" value="2"/>
</dbReference>
<dbReference type="AlphaFoldDB" id="A0A937XAK9"/>
<evidence type="ECO:0000256" key="9">
    <source>
        <dbReference type="ARBA" id="ARBA00022803"/>
    </source>
</evidence>
<dbReference type="InterPro" id="IPR013618">
    <property type="entry name" value="TMTC_DUF1736"/>
</dbReference>
<keyword evidence="7 14" id="KW-0812">Transmembrane</keyword>